<dbReference type="Pfam" id="PF13417">
    <property type="entry name" value="GST_N_3"/>
    <property type="match status" value="1"/>
</dbReference>
<dbReference type="InterPro" id="IPR036249">
    <property type="entry name" value="Thioredoxin-like_sf"/>
</dbReference>
<dbReference type="OrthoDB" id="8634103at2"/>
<sequence length="193" mass="22012">MKLIGSGMSPYVRRIRLFLEGQDYDFINLNIYSPEGRAELASYTPAMKIPVLIDEKQKVYDSRLIHRYLNEKQNSVPLSWNQENLLTLIDAANDSFVILLLSTRSNIDTNADSLIINLQKERIERTMLLLEQAVENGEISGWDYPAICLFCLLDWVHFRDLHNLAAFPHLSSFLGARANEAGVEASNPRNIES</sequence>
<keyword evidence="3" id="KW-1185">Reference proteome</keyword>
<reference evidence="3" key="1">
    <citation type="submission" date="2016-10" db="EMBL/GenBank/DDBJ databases">
        <authorList>
            <person name="Varghese N."/>
            <person name="Submissions S."/>
        </authorList>
    </citation>
    <scope>NUCLEOTIDE SEQUENCE [LARGE SCALE GENOMIC DNA]</scope>
    <source>
        <strain evidence="3">CGMCC 1.10971</strain>
    </source>
</reference>
<keyword evidence="2" id="KW-0808">Transferase</keyword>
<accession>A0A1I2MBP6</accession>
<evidence type="ECO:0000313" key="2">
    <source>
        <dbReference type="EMBL" id="SFF88350.1"/>
    </source>
</evidence>
<name>A0A1I2MBP6_9GAMM</name>
<gene>
    <name evidence="2" type="ORF">SAMN05216175_101514</name>
</gene>
<dbReference type="EMBL" id="FOOU01000001">
    <property type="protein sequence ID" value="SFF88350.1"/>
    <property type="molecule type" value="Genomic_DNA"/>
</dbReference>
<dbReference type="STRING" id="1045558.SAMN05216175_101514"/>
<feature type="domain" description="GST N-terminal" evidence="1">
    <location>
        <begin position="1"/>
        <end position="77"/>
    </location>
</feature>
<dbReference type="InterPro" id="IPR004045">
    <property type="entry name" value="Glutathione_S-Trfase_N"/>
</dbReference>
<protein>
    <submittedName>
        <fullName evidence="2">Glutathione S-transferase</fullName>
    </submittedName>
</protein>
<dbReference type="RefSeq" id="WP_090723926.1">
    <property type="nucleotide sequence ID" value="NZ_FOOU01000001.1"/>
</dbReference>
<evidence type="ECO:0000313" key="3">
    <source>
        <dbReference type="Proteomes" id="UP000198623"/>
    </source>
</evidence>
<organism evidence="2 3">
    <name type="scientific">Neptunomonas qingdaonensis</name>
    <dbReference type="NCBI Taxonomy" id="1045558"/>
    <lineage>
        <taxon>Bacteria</taxon>
        <taxon>Pseudomonadati</taxon>
        <taxon>Pseudomonadota</taxon>
        <taxon>Gammaproteobacteria</taxon>
        <taxon>Oceanospirillales</taxon>
        <taxon>Oceanospirillaceae</taxon>
        <taxon>Neptunomonas</taxon>
    </lineage>
</organism>
<dbReference type="SUPFAM" id="SSF52833">
    <property type="entry name" value="Thioredoxin-like"/>
    <property type="match status" value="1"/>
</dbReference>
<dbReference type="Gene3D" id="1.20.1050.10">
    <property type="match status" value="1"/>
</dbReference>
<evidence type="ECO:0000259" key="1">
    <source>
        <dbReference type="PROSITE" id="PS50404"/>
    </source>
</evidence>
<dbReference type="Gene3D" id="3.40.30.10">
    <property type="entry name" value="Glutaredoxin"/>
    <property type="match status" value="1"/>
</dbReference>
<dbReference type="Proteomes" id="UP000198623">
    <property type="component" value="Unassembled WGS sequence"/>
</dbReference>
<dbReference type="PROSITE" id="PS50404">
    <property type="entry name" value="GST_NTER"/>
    <property type="match status" value="1"/>
</dbReference>
<proteinExistence type="predicted"/>
<dbReference type="AlphaFoldDB" id="A0A1I2MBP6"/>
<dbReference type="GO" id="GO:0016740">
    <property type="term" value="F:transferase activity"/>
    <property type="evidence" value="ECO:0007669"/>
    <property type="project" value="UniProtKB-KW"/>
</dbReference>